<organism evidence="2 3">
    <name type="scientific">Helianthus annuus</name>
    <name type="common">Common sunflower</name>
    <dbReference type="NCBI Taxonomy" id="4232"/>
    <lineage>
        <taxon>Eukaryota</taxon>
        <taxon>Viridiplantae</taxon>
        <taxon>Streptophyta</taxon>
        <taxon>Embryophyta</taxon>
        <taxon>Tracheophyta</taxon>
        <taxon>Spermatophyta</taxon>
        <taxon>Magnoliopsida</taxon>
        <taxon>eudicotyledons</taxon>
        <taxon>Gunneridae</taxon>
        <taxon>Pentapetalae</taxon>
        <taxon>asterids</taxon>
        <taxon>campanulids</taxon>
        <taxon>Asterales</taxon>
        <taxon>Asteraceae</taxon>
        <taxon>Asteroideae</taxon>
        <taxon>Heliantheae alliance</taxon>
        <taxon>Heliantheae</taxon>
        <taxon>Helianthus</taxon>
    </lineage>
</organism>
<protein>
    <submittedName>
        <fullName evidence="2">Uncharacterized protein</fullName>
    </submittedName>
</protein>
<dbReference type="EMBL" id="MNCJ02000320">
    <property type="protein sequence ID" value="KAF5804944.1"/>
    <property type="molecule type" value="Genomic_DNA"/>
</dbReference>
<evidence type="ECO:0000256" key="1">
    <source>
        <dbReference type="SAM" id="SignalP"/>
    </source>
</evidence>
<reference evidence="2" key="1">
    <citation type="journal article" date="2017" name="Nature">
        <title>The sunflower genome provides insights into oil metabolism, flowering and Asterid evolution.</title>
        <authorList>
            <person name="Badouin H."/>
            <person name="Gouzy J."/>
            <person name="Grassa C.J."/>
            <person name="Murat F."/>
            <person name="Staton S.E."/>
            <person name="Cottret L."/>
            <person name="Lelandais-Briere C."/>
            <person name="Owens G.L."/>
            <person name="Carrere S."/>
            <person name="Mayjonade B."/>
            <person name="Legrand L."/>
            <person name="Gill N."/>
            <person name="Kane N.C."/>
            <person name="Bowers J.E."/>
            <person name="Hubner S."/>
            <person name="Bellec A."/>
            <person name="Berard A."/>
            <person name="Berges H."/>
            <person name="Blanchet N."/>
            <person name="Boniface M.C."/>
            <person name="Brunel D."/>
            <person name="Catrice O."/>
            <person name="Chaidir N."/>
            <person name="Claudel C."/>
            <person name="Donnadieu C."/>
            <person name="Faraut T."/>
            <person name="Fievet G."/>
            <person name="Helmstetter N."/>
            <person name="King M."/>
            <person name="Knapp S.J."/>
            <person name="Lai Z."/>
            <person name="Le Paslier M.C."/>
            <person name="Lippi Y."/>
            <person name="Lorenzon L."/>
            <person name="Mandel J.R."/>
            <person name="Marage G."/>
            <person name="Marchand G."/>
            <person name="Marquand E."/>
            <person name="Bret-Mestries E."/>
            <person name="Morien E."/>
            <person name="Nambeesan S."/>
            <person name="Nguyen T."/>
            <person name="Pegot-Espagnet P."/>
            <person name="Pouilly N."/>
            <person name="Raftis F."/>
            <person name="Sallet E."/>
            <person name="Schiex T."/>
            <person name="Thomas J."/>
            <person name="Vandecasteele C."/>
            <person name="Vares D."/>
            <person name="Vear F."/>
            <person name="Vautrin S."/>
            <person name="Crespi M."/>
            <person name="Mangin B."/>
            <person name="Burke J.M."/>
            <person name="Salse J."/>
            <person name="Munos S."/>
            <person name="Vincourt P."/>
            <person name="Rieseberg L.H."/>
            <person name="Langlade N.B."/>
        </authorList>
    </citation>
    <scope>NUCLEOTIDE SEQUENCE</scope>
    <source>
        <tissue evidence="2">Leaves</tissue>
    </source>
</reference>
<reference evidence="2" key="2">
    <citation type="submission" date="2020-06" db="EMBL/GenBank/DDBJ databases">
        <title>Helianthus annuus Genome sequencing and assembly Release 2.</title>
        <authorList>
            <person name="Gouzy J."/>
            <person name="Langlade N."/>
            <person name="Munos S."/>
        </authorList>
    </citation>
    <scope>NUCLEOTIDE SEQUENCE</scope>
    <source>
        <tissue evidence="2">Leaves</tissue>
    </source>
</reference>
<comment type="caution">
    <text evidence="2">The sequence shown here is derived from an EMBL/GenBank/DDBJ whole genome shotgun (WGS) entry which is preliminary data.</text>
</comment>
<keyword evidence="3" id="KW-1185">Reference proteome</keyword>
<evidence type="ECO:0000313" key="2">
    <source>
        <dbReference type="EMBL" id="KAF5804944.1"/>
    </source>
</evidence>
<gene>
    <name evidence="2" type="ORF">HanXRQr2_Chr05g0203121</name>
</gene>
<proteinExistence type="predicted"/>
<feature type="chain" id="PRO_5039939754" evidence="1">
    <location>
        <begin position="39"/>
        <end position="92"/>
    </location>
</feature>
<feature type="signal peptide" evidence="1">
    <location>
        <begin position="1"/>
        <end position="38"/>
    </location>
</feature>
<accession>A0A9K3IY03</accession>
<dbReference type="AlphaFoldDB" id="A0A9K3IY03"/>
<sequence>MLWCNTVLNRNNKSRHFSRHLAAHIVVMLLICGQESESTTVYENDEWEILYRVFCGDKHAEPEVASWINCDIICLDSFNGFGGWRDFGQKEI</sequence>
<evidence type="ECO:0000313" key="3">
    <source>
        <dbReference type="Proteomes" id="UP000215914"/>
    </source>
</evidence>
<dbReference type="Gramene" id="mRNA:HanXRQr2_Chr05g0203121">
    <property type="protein sequence ID" value="CDS:HanXRQr2_Chr05g0203121.1"/>
    <property type="gene ID" value="HanXRQr2_Chr05g0203121"/>
</dbReference>
<dbReference type="Proteomes" id="UP000215914">
    <property type="component" value="Unassembled WGS sequence"/>
</dbReference>
<keyword evidence="1" id="KW-0732">Signal</keyword>
<name>A0A9K3IY03_HELAN</name>